<feature type="region of interest" description="Disordered" evidence="1">
    <location>
        <begin position="67"/>
        <end position="93"/>
    </location>
</feature>
<feature type="compositionally biased region" description="Low complexity" evidence="1">
    <location>
        <begin position="167"/>
        <end position="178"/>
    </location>
</feature>
<feature type="compositionally biased region" description="Polar residues" evidence="1">
    <location>
        <begin position="79"/>
        <end position="93"/>
    </location>
</feature>
<organism evidence="2 3">
    <name type="scientific">Plectosphaerella plurivora</name>
    <dbReference type="NCBI Taxonomy" id="936078"/>
    <lineage>
        <taxon>Eukaryota</taxon>
        <taxon>Fungi</taxon>
        <taxon>Dikarya</taxon>
        <taxon>Ascomycota</taxon>
        <taxon>Pezizomycotina</taxon>
        <taxon>Sordariomycetes</taxon>
        <taxon>Hypocreomycetidae</taxon>
        <taxon>Glomerellales</taxon>
        <taxon>Plectosphaerellaceae</taxon>
        <taxon>Plectosphaerella</taxon>
    </lineage>
</organism>
<gene>
    <name evidence="2" type="ORF">F5X68DRAFT_217958</name>
</gene>
<dbReference type="OrthoDB" id="4843554at2759"/>
<sequence length="341" mass="35084">MRKESASIIALAALGLAEELKPNDVPLACANICGPIVELSVMCDMDGTTSVQELKRRKLAHVPRTLPQGQKKVKRQVVPPQTSGPRTTRSMGQFKTIPFSSTSVPAEPTTPPNVAQPVQVEPNIADGAVANPPIINLRPTNTPTVINPLFPDLIGPSTPAQPSVAPTPSFSSIGTTTTSGGGGANLPVGNGGAAPTSGSDLVDGPADGDTGSGAGDGTTGDVTDDVGSIRDDAGMLWPGQKQKQEEENRERLCFCQNKSFDVARVAGLCASCINQMGDDKNPIDSIITMCNFTVEEYQPALDSVAVGVKVKLQSAAGGRPTVGLLAVGVALGLVGLTEALL</sequence>
<dbReference type="Proteomes" id="UP000770015">
    <property type="component" value="Unassembled WGS sequence"/>
</dbReference>
<accession>A0A9P8UZ11</accession>
<feature type="region of interest" description="Disordered" evidence="1">
    <location>
        <begin position="157"/>
        <end position="247"/>
    </location>
</feature>
<name>A0A9P8UZ11_9PEZI</name>
<evidence type="ECO:0000256" key="1">
    <source>
        <dbReference type="SAM" id="MobiDB-lite"/>
    </source>
</evidence>
<dbReference type="EMBL" id="JAGSXJ010000041">
    <property type="protein sequence ID" value="KAH6663957.1"/>
    <property type="molecule type" value="Genomic_DNA"/>
</dbReference>
<evidence type="ECO:0000313" key="2">
    <source>
        <dbReference type="EMBL" id="KAH6663957.1"/>
    </source>
</evidence>
<keyword evidence="3" id="KW-1185">Reference proteome</keyword>
<proteinExistence type="predicted"/>
<protein>
    <submittedName>
        <fullName evidence="2">Uncharacterized protein</fullName>
    </submittedName>
</protein>
<evidence type="ECO:0000313" key="3">
    <source>
        <dbReference type="Proteomes" id="UP000770015"/>
    </source>
</evidence>
<feature type="compositionally biased region" description="Gly residues" evidence="1">
    <location>
        <begin position="179"/>
        <end position="192"/>
    </location>
</feature>
<comment type="caution">
    <text evidence="2">The sequence shown here is derived from an EMBL/GenBank/DDBJ whole genome shotgun (WGS) entry which is preliminary data.</text>
</comment>
<dbReference type="AlphaFoldDB" id="A0A9P8UZ11"/>
<reference evidence="2" key="1">
    <citation type="journal article" date="2021" name="Nat. Commun.">
        <title>Genetic determinants of endophytism in the Arabidopsis root mycobiome.</title>
        <authorList>
            <person name="Mesny F."/>
            <person name="Miyauchi S."/>
            <person name="Thiergart T."/>
            <person name="Pickel B."/>
            <person name="Atanasova L."/>
            <person name="Karlsson M."/>
            <person name="Huettel B."/>
            <person name="Barry K.W."/>
            <person name="Haridas S."/>
            <person name="Chen C."/>
            <person name="Bauer D."/>
            <person name="Andreopoulos W."/>
            <person name="Pangilinan J."/>
            <person name="LaButti K."/>
            <person name="Riley R."/>
            <person name="Lipzen A."/>
            <person name="Clum A."/>
            <person name="Drula E."/>
            <person name="Henrissat B."/>
            <person name="Kohler A."/>
            <person name="Grigoriev I.V."/>
            <person name="Martin F.M."/>
            <person name="Hacquard S."/>
        </authorList>
    </citation>
    <scope>NUCLEOTIDE SEQUENCE</scope>
    <source>
        <strain evidence="2">MPI-SDFR-AT-0117</strain>
    </source>
</reference>